<dbReference type="Pfam" id="PF00106">
    <property type="entry name" value="adh_short"/>
    <property type="match status" value="1"/>
</dbReference>
<dbReference type="Gene3D" id="3.40.50.720">
    <property type="entry name" value="NAD(P)-binding Rossmann-like Domain"/>
    <property type="match status" value="1"/>
</dbReference>
<keyword evidence="5" id="KW-1185">Reference proteome</keyword>
<reference evidence="4 5" key="1">
    <citation type="submission" date="2016-05" db="EMBL/GenBank/DDBJ databases">
        <title>Complete genome sequence of a phthalic acid esters degrading Mycobacterium sp. YC-RL4.</title>
        <authorList>
            <person name="Ren L."/>
            <person name="Fan S."/>
            <person name="Ruth N."/>
            <person name="Jia Y."/>
            <person name="Wang J."/>
            <person name="Qiao C."/>
        </authorList>
    </citation>
    <scope>NUCLEOTIDE SEQUENCE [LARGE SCALE GENOMIC DNA]</scope>
    <source>
        <strain evidence="4 5">YC-RL4</strain>
    </source>
</reference>
<keyword evidence="2" id="KW-0560">Oxidoreductase</keyword>
<dbReference type="PRINTS" id="PR00081">
    <property type="entry name" value="GDHRDH"/>
</dbReference>
<evidence type="ECO:0000256" key="3">
    <source>
        <dbReference type="RuleBase" id="RU000363"/>
    </source>
</evidence>
<evidence type="ECO:0000313" key="5">
    <source>
        <dbReference type="Proteomes" id="UP000077143"/>
    </source>
</evidence>
<dbReference type="KEGG" id="madi:A7U43_16110"/>
<dbReference type="PANTHER" id="PTHR44196:SF1">
    <property type="entry name" value="DEHYDROGENASE_REDUCTASE SDR FAMILY MEMBER 7B"/>
    <property type="match status" value="1"/>
</dbReference>
<dbReference type="CDD" id="cd05233">
    <property type="entry name" value="SDR_c"/>
    <property type="match status" value="1"/>
</dbReference>
<proteinExistence type="inferred from homology"/>
<dbReference type="STRING" id="1682113.A7U43_16110"/>
<evidence type="ECO:0000256" key="1">
    <source>
        <dbReference type="ARBA" id="ARBA00006484"/>
    </source>
</evidence>
<accession>A0A172UN37</accession>
<dbReference type="PROSITE" id="PS00061">
    <property type="entry name" value="ADH_SHORT"/>
    <property type="match status" value="1"/>
</dbReference>
<dbReference type="Proteomes" id="UP000077143">
    <property type="component" value="Chromosome"/>
</dbReference>
<organism evidence="4 5">
    <name type="scientific">Mycobacterium adipatum</name>
    <dbReference type="NCBI Taxonomy" id="1682113"/>
    <lineage>
        <taxon>Bacteria</taxon>
        <taxon>Bacillati</taxon>
        <taxon>Actinomycetota</taxon>
        <taxon>Actinomycetes</taxon>
        <taxon>Mycobacteriales</taxon>
        <taxon>Mycobacteriaceae</taxon>
        <taxon>Mycobacterium</taxon>
    </lineage>
</organism>
<dbReference type="GO" id="GO:0016491">
    <property type="term" value="F:oxidoreductase activity"/>
    <property type="evidence" value="ECO:0007669"/>
    <property type="project" value="UniProtKB-KW"/>
</dbReference>
<dbReference type="InterPro" id="IPR002347">
    <property type="entry name" value="SDR_fam"/>
</dbReference>
<dbReference type="OrthoDB" id="9775296at2"/>
<comment type="similarity">
    <text evidence="1 3">Belongs to the short-chain dehydrogenases/reductases (SDR) family.</text>
</comment>
<dbReference type="AlphaFoldDB" id="A0A172UN37"/>
<evidence type="ECO:0000313" key="4">
    <source>
        <dbReference type="EMBL" id="ANE80627.1"/>
    </source>
</evidence>
<evidence type="ECO:0008006" key="6">
    <source>
        <dbReference type="Google" id="ProtNLM"/>
    </source>
</evidence>
<dbReference type="EMBL" id="CP015596">
    <property type="protein sequence ID" value="ANE80627.1"/>
    <property type="molecule type" value="Genomic_DNA"/>
</dbReference>
<dbReference type="GO" id="GO:0016020">
    <property type="term" value="C:membrane"/>
    <property type="evidence" value="ECO:0007669"/>
    <property type="project" value="TreeGrafter"/>
</dbReference>
<evidence type="ECO:0000256" key="2">
    <source>
        <dbReference type="ARBA" id="ARBA00023002"/>
    </source>
</evidence>
<dbReference type="InterPro" id="IPR020904">
    <property type="entry name" value="Sc_DH/Rdtase_CS"/>
</dbReference>
<dbReference type="InterPro" id="IPR036291">
    <property type="entry name" value="NAD(P)-bd_dom_sf"/>
</dbReference>
<dbReference type="NCBIfam" id="NF005878">
    <property type="entry name" value="PRK07825.1"/>
    <property type="match status" value="1"/>
</dbReference>
<dbReference type="PRINTS" id="PR00080">
    <property type="entry name" value="SDRFAMILY"/>
</dbReference>
<dbReference type="SUPFAM" id="SSF51735">
    <property type="entry name" value="NAD(P)-binding Rossmann-fold domains"/>
    <property type="match status" value="1"/>
</dbReference>
<dbReference type="PANTHER" id="PTHR44196">
    <property type="entry name" value="DEHYDROGENASE/REDUCTASE SDR FAMILY MEMBER 7B"/>
    <property type="match status" value="1"/>
</dbReference>
<name>A0A172UN37_9MYCO</name>
<sequence length="276" mass="28507">MSAYRVAITGGARGIGRATAEACLRAGMSVVIGDVDGAACSAVATELGGGTVGLALDVRDPAGFEAFLTEAEQQAGPLDVLVNNAGVAPIGRYVDENPRDTQRLIDINIGGVLTGTRLALERFGPRGHGHIVNLASSAGQIATAGGATYAATKHAVVGFTRAIRAETRGTGIRTTIVMPGLIRTDMIAGFDKPRGTRIVGPQAVADAIVAALHTGREEVFVPRELGPIARLIAGTPPGIADRLKKALQADSVMIHADMGARAAYTQRVEEVKDIVQ</sequence>
<gene>
    <name evidence="4" type="ORF">A7U43_16110</name>
</gene>
<dbReference type="RefSeq" id="WP_067997191.1">
    <property type="nucleotide sequence ID" value="NZ_CP015596.1"/>
</dbReference>
<protein>
    <recommendedName>
        <fullName evidence="6">Short-chain dehydrogenase</fullName>
    </recommendedName>
</protein>